<reference evidence="2 3" key="1">
    <citation type="submission" date="2017-10" db="EMBL/GenBank/DDBJ databases">
        <title>Analysis of the genome sequences of Rhizobium populations associated to common bean (phaseolus vulgaris).</title>
        <authorList>
            <person name="Bustos P."/>
            <person name="Santamaria R.I."/>
            <person name="Miranda-Sanchez F."/>
            <person name="Perez-Carrascal O."/>
            <person name="Juarez S."/>
            <person name="Lozano L."/>
            <person name="Martinez-Flores I."/>
            <person name="Vinuesa P."/>
            <person name="Martinez-Romero E."/>
            <person name="Cevallos M.A."/>
            <person name="Romero D."/>
            <person name="Davila G."/>
            <person name="Gonzalez V."/>
        </authorList>
    </citation>
    <scope>NUCLEOTIDE SEQUENCE [LARGE SCALE GENOMIC DNA]</scope>
    <source>
        <strain evidence="2 3">NXT3</strain>
    </source>
</reference>
<sequence>MSRDNEFQWWNPLGWAGLILQMLGAMFRSILEVFGMVSPPPTGGHENIQVADVETEKKIAREQQVAIDHLRSEMTPAQIVHAYCRATEDERRLVNLSSLSVEQQDWLLRLSDAELVMLGESGEGACSRSIEALKLMVSRSKLRAPEIETPPLVLPIPKNMPMTREQKQQFVEDRFDELFPGIRMARMDPKCRPAGSAAIH</sequence>
<name>A0A2L0H403_RHIFR</name>
<keyword evidence="1" id="KW-0812">Transmembrane</keyword>
<proteinExistence type="predicted"/>
<dbReference type="AlphaFoldDB" id="A0A2L0H403"/>
<evidence type="ECO:0000313" key="3">
    <source>
        <dbReference type="Proteomes" id="UP000239340"/>
    </source>
</evidence>
<evidence type="ECO:0000256" key="1">
    <source>
        <dbReference type="SAM" id="Phobius"/>
    </source>
</evidence>
<evidence type="ECO:0000313" key="2">
    <source>
        <dbReference type="EMBL" id="AUX76221.1"/>
    </source>
</evidence>
<protein>
    <submittedName>
        <fullName evidence="2">Uncharacterized protein</fullName>
    </submittedName>
</protein>
<gene>
    <name evidence="2" type="ORF">NXT3_CH01646</name>
</gene>
<keyword evidence="1" id="KW-0472">Membrane</keyword>
<accession>A0A2L0H403</accession>
<organism evidence="2 3">
    <name type="scientific">Rhizobium fredii</name>
    <name type="common">Sinorhizobium fredii</name>
    <dbReference type="NCBI Taxonomy" id="380"/>
    <lineage>
        <taxon>Bacteria</taxon>
        <taxon>Pseudomonadati</taxon>
        <taxon>Pseudomonadota</taxon>
        <taxon>Alphaproteobacteria</taxon>
        <taxon>Hyphomicrobiales</taxon>
        <taxon>Rhizobiaceae</taxon>
        <taxon>Sinorhizobium/Ensifer group</taxon>
        <taxon>Sinorhizobium</taxon>
    </lineage>
</organism>
<dbReference type="EMBL" id="CP024307">
    <property type="protein sequence ID" value="AUX76221.1"/>
    <property type="molecule type" value="Genomic_DNA"/>
</dbReference>
<feature type="transmembrane region" description="Helical" evidence="1">
    <location>
        <begin position="12"/>
        <end position="31"/>
    </location>
</feature>
<dbReference type="Proteomes" id="UP000239340">
    <property type="component" value="Chromosome"/>
</dbReference>
<keyword evidence="1" id="KW-1133">Transmembrane helix</keyword>
<dbReference type="RefSeq" id="WP_104839095.1">
    <property type="nucleotide sequence ID" value="NZ_CP024307.1"/>
</dbReference>